<gene>
    <name evidence="4" type="ORF">D2917_32700</name>
</gene>
<dbReference type="Pfam" id="PF06863">
    <property type="entry name" value="DUF1254"/>
    <property type="match status" value="1"/>
</dbReference>
<keyword evidence="1" id="KW-0732">Signal</keyword>
<geneLocation type="plasmid" evidence="4">
    <name>unnamed1</name>
</geneLocation>
<evidence type="ECO:0000259" key="3">
    <source>
        <dbReference type="Pfam" id="PF06863"/>
    </source>
</evidence>
<name>A0A5P3VWD4_9BURK</name>
<reference evidence="4 5" key="1">
    <citation type="submission" date="2018-09" db="EMBL/GenBank/DDBJ databases">
        <title>Complete genome sequence of Cupriavidus oxalaticus T2, a bacterium capable of phenol tolerance and degradation.</title>
        <authorList>
            <person name="Yan J."/>
        </authorList>
    </citation>
    <scope>NUCLEOTIDE SEQUENCE [LARGE SCALE GENOMIC DNA]</scope>
    <source>
        <strain evidence="4 5">T2</strain>
        <plasmid evidence="4 5">unnamed1</plasmid>
    </source>
</reference>
<dbReference type="SUPFAM" id="SSF160935">
    <property type="entry name" value="VPA0735-like"/>
    <property type="match status" value="1"/>
</dbReference>
<dbReference type="Pfam" id="PF06742">
    <property type="entry name" value="DUF1214"/>
    <property type="match status" value="1"/>
</dbReference>
<dbReference type="Gene3D" id="2.60.120.600">
    <property type="entry name" value="Domain of unknown function DUF1214, C-terminal domain"/>
    <property type="match status" value="1"/>
</dbReference>
<dbReference type="Gene3D" id="2.60.40.1610">
    <property type="entry name" value="Domain of unknown function DUF1254"/>
    <property type="match status" value="1"/>
</dbReference>
<dbReference type="InterPro" id="IPR037050">
    <property type="entry name" value="DUF1254_sf"/>
</dbReference>
<dbReference type="PANTHER" id="PTHR36509:SF2">
    <property type="entry name" value="BLL3101 PROTEIN"/>
    <property type="match status" value="1"/>
</dbReference>
<feature type="domain" description="DUF1214" evidence="2">
    <location>
        <begin position="241"/>
        <end position="324"/>
    </location>
</feature>
<feature type="domain" description="DUF1254" evidence="3">
    <location>
        <begin position="55"/>
        <end position="109"/>
    </location>
</feature>
<protein>
    <submittedName>
        <fullName evidence="4">DUF1254 domain-containing protein</fullName>
    </submittedName>
</protein>
<feature type="chain" id="PRO_5024788734" evidence="1">
    <location>
        <begin position="20"/>
        <end position="342"/>
    </location>
</feature>
<dbReference type="InterPro" id="IPR037049">
    <property type="entry name" value="DUF1214_C_sf"/>
</dbReference>
<dbReference type="EMBL" id="CP032520">
    <property type="protein sequence ID" value="QEZ49009.1"/>
    <property type="molecule type" value="Genomic_DNA"/>
</dbReference>
<dbReference type="InterPro" id="IPR010679">
    <property type="entry name" value="DUF1254"/>
</dbReference>
<dbReference type="InterPro" id="IPR010621">
    <property type="entry name" value="DUF1214"/>
</dbReference>
<evidence type="ECO:0000313" key="4">
    <source>
        <dbReference type="EMBL" id="QEZ49009.1"/>
    </source>
</evidence>
<dbReference type="RefSeq" id="WP_151073241.1">
    <property type="nucleotide sequence ID" value="NZ_CP032520.1"/>
</dbReference>
<organism evidence="4 5">
    <name type="scientific">Cupriavidus oxalaticus</name>
    <dbReference type="NCBI Taxonomy" id="96344"/>
    <lineage>
        <taxon>Bacteria</taxon>
        <taxon>Pseudomonadati</taxon>
        <taxon>Pseudomonadota</taxon>
        <taxon>Betaproteobacteria</taxon>
        <taxon>Burkholderiales</taxon>
        <taxon>Burkholderiaceae</taxon>
        <taxon>Cupriavidus</taxon>
    </lineage>
</organism>
<feature type="signal peptide" evidence="1">
    <location>
        <begin position="1"/>
        <end position="19"/>
    </location>
</feature>
<accession>A0A5P3VWD4</accession>
<evidence type="ECO:0000256" key="1">
    <source>
        <dbReference type="SAM" id="SignalP"/>
    </source>
</evidence>
<dbReference type="AlphaFoldDB" id="A0A5P3VWD4"/>
<keyword evidence="4" id="KW-0614">Plasmid</keyword>
<proteinExistence type="predicted"/>
<dbReference type="PANTHER" id="PTHR36509">
    <property type="entry name" value="BLL3101 PROTEIN"/>
    <property type="match status" value="1"/>
</dbReference>
<sequence>MRKLAALPIAALAATVASAQGSTNDVTAVTVDNFNRAESDMYFGTSVKEAGGTGRFFHHREPVSIDNQTVIRANRDTLYSSSVVDLDAGSVTVTLPDTGKRFMSMIVINEDHYALETVYAPGTYTYSKDKVGTRYVMLGLRTFVNPTDSEDLAKVHALQDSVKVKQANAGSFNAPTWDKASQKKVRDALLVLASTIPDTTGMFGPKGEVDPVRHLIGTATGWGGNASRDATYLTVVPPRNDGKTVHRLRVKEVPVDGFWSISVYNAEGYFQKNILDAYSLNNVTAKKGADGSVTIQFGDCDGKTPNCLPIAAGWNYWVRLYRPRAEILNGSWKFPTAQPQID</sequence>
<evidence type="ECO:0000259" key="2">
    <source>
        <dbReference type="Pfam" id="PF06742"/>
    </source>
</evidence>
<dbReference type="Proteomes" id="UP000325743">
    <property type="component" value="Plasmid unnamed1"/>
</dbReference>
<evidence type="ECO:0000313" key="5">
    <source>
        <dbReference type="Proteomes" id="UP000325743"/>
    </source>
</evidence>